<dbReference type="KEGG" id="syc:syc1947_d"/>
<dbReference type="PROSITE" id="PS50830">
    <property type="entry name" value="TNASE_3"/>
    <property type="match status" value="1"/>
</dbReference>
<evidence type="ECO:0000259" key="5">
    <source>
        <dbReference type="PROSITE" id="PS50830"/>
    </source>
</evidence>
<evidence type="ECO:0000313" key="6">
    <source>
        <dbReference type="EMBL" id="BAD80137.1"/>
    </source>
</evidence>
<dbReference type="GO" id="GO:0004519">
    <property type="term" value="F:endonuclease activity"/>
    <property type="evidence" value="ECO:0007669"/>
    <property type="project" value="UniProtKB-KW"/>
</dbReference>
<evidence type="ECO:0000256" key="4">
    <source>
        <dbReference type="SAM" id="SignalP"/>
    </source>
</evidence>
<gene>
    <name evidence="6" type="ordered locus">syc1947_d</name>
</gene>
<feature type="signal peptide" evidence="4">
    <location>
        <begin position="1"/>
        <end position="20"/>
    </location>
</feature>
<dbReference type="InterPro" id="IPR035437">
    <property type="entry name" value="SNase_OB-fold_sf"/>
</dbReference>
<proteinExistence type="predicted"/>
<feature type="domain" description="TNase-like" evidence="5">
    <location>
        <begin position="22"/>
        <end position="147"/>
    </location>
</feature>
<name>A0A0H3K4Q9_SYNP6</name>
<dbReference type="Gene3D" id="2.40.50.90">
    <property type="match status" value="1"/>
</dbReference>
<dbReference type="PANTHER" id="PTHR12302">
    <property type="entry name" value="EBNA2 BINDING PROTEIN P100"/>
    <property type="match status" value="1"/>
</dbReference>
<dbReference type="GO" id="GO:0003676">
    <property type="term" value="F:nucleic acid binding"/>
    <property type="evidence" value="ECO:0007669"/>
    <property type="project" value="InterPro"/>
</dbReference>
<evidence type="ECO:0000256" key="2">
    <source>
        <dbReference type="ARBA" id="ARBA00022759"/>
    </source>
</evidence>
<dbReference type="PROSITE" id="PS01284">
    <property type="entry name" value="TNASE_2"/>
    <property type="match status" value="1"/>
</dbReference>
<keyword evidence="3" id="KW-0378">Hydrolase</keyword>
<dbReference type="Pfam" id="PF00565">
    <property type="entry name" value="SNase"/>
    <property type="match status" value="1"/>
</dbReference>
<sequence length="162" mass="18213">MLKPLSALGLLLLLATSSCQTPGRSAEVNLISDGDTLTVQQDGESVKIRLACIDAPELGQKPWGERARGVSGVLAPVGSEVTVESFERDRYGRTVATVWREGRSVNLEMVRRGWAMVYRQHLRNCDASAYFAAETAARRDRIGYWQAGRNPQPPWEWRRRQR</sequence>
<organism evidence="6 7">
    <name type="scientific">Synechococcus sp. (strain ATCC 27144 / PCC 6301 / SAUG 1402/1)</name>
    <name type="common">Anacystis nidulans</name>
    <dbReference type="NCBI Taxonomy" id="269084"/>
    <lineage>
        <taxon>Bacteria</taxon>
        <taxon>Bacillati</taxon>
        <taxon>Cyanobacteriota</taxon>
        <taxon>Cyanophyceae</taxon>
        <taxon>Synechococcales</taxon>
        <taxon>Synechococcaceae</taxon>
        <taxon>Synechococcus</taxon>
    </lineage>
</organism>
<evidence type="ECO:0000256" key="1">
    <source>
        <dbReference type="ARBA" id="ARBA00022722"/>
    </source>
</evidence>
<dbReference type="PROSITE" id="PS51257">
    <property type="entry name" value="PROKAR_LIPOPROTEIN"/>
    <property type="match status" value="1"/>
</dbReference>
<keyword evidence="1" id="KW-0540">Nuclease</keyword>
<dbReference type="PROSITE" id="PS01123">
    <property type="entry name" value="TNASE_1"/>
    <property type="match status" value="1"/>
</dbReference>
<dbReference type="SUPFAM" id="SSF50199">
    <property type="entry name" value="Staphylococcal nuclease"/>
    <property type="match status" value="1"/>
</dbReference>
<keyword evidence="2" id="KW-0255">Endonuclease</keyword>
<accession>A0A0H3K4Q9</accession>
<evidence type="ECO:0000313" key="7">
    <source>
        <dbReference type="Proteomes" id="UP000001175"/>
    </source>
</evidence>
<dbReference type="SMART" id="SM00318">
    <property type="entry name" value="SNc"/>
    <property type="match status" value="1"/>
</dbReference>
<dbReference type="PANTHER" id="PTHR12302:SF3">
    <property type="entry name" value="SERINE_THREONINE-PROTEIN KINASE 31"/>
    <property type="match status" value="1"/>
</dbReference>
<dbReference type="AlphaFoldDB" id="A0A0H3K4Q9"/>
<dbReference type="InterPro" id="IPR016071">
    <property type="entry name" value="Staphylococal_nuclease_OB-fold"/>
</dbReference>
<dbReference type="InterPro" id="IPR002071">
    <property type="entry name" value="Thermonucl_AS"/>
</dbReference>
<feature type="chain" id="PRO_5002613347" description="TNase-like domain-containing protein" evidence="4">
    <location>
        <begin position="21"/>
        <end position="162"/>
    </location>
</feature>
<keyword evidence="4" id="KW-0732">Signal</keyword>
<dbReference type="eggNOG" id="COG1525">
    <property type="taxonomic scope" value="Bacteria"/>
</dbReference>
<dbReference type="EMBL" id="AP008231">
    <property type="protein sequence ID" value="BAD80137.1"/>
    <property type="molecule type" value="Genomic_DNA"/>
</dbReference>
<dbReference type="RefSeq" id="WP_011244257.1">
    <property type="nucleotide sequence ID" value="NC_006576.1"/>
</dbReference>
<reference evidence="6 7" key="1">
    <citation type="journal article" date="2007" name="Photosyn. Res.">
        <title>Complete nucleotide sequence of the freshwater unicellular cyanobacterium Synechococcus elongatus PCC 6301 chromosome: gene content and organization.</title>
        <authorList>
            <person name="Sugita C."/>
            <person name="Ogata K."/>
            <person name="Shikata M."/>
            <person name="Jikuya H."/>
            <person name="Takano J."/>
            <person name="Furumichi M."/>
            <person name="Kanehisa M."/>
            <person name="Omata T."/>
            <person name="Sugiura M."/>
            <person name="Sugita M."/>
        </authorList>
    </citation>
    <scope>NUCLEOTIDE SEQUENCE [LARGE SCALE GENOMIC DNA]</scope>
    <source>
        <strain evidence="7">ATCC 27144 / PCC 6301 / SAUG 1402/1</strain>
    </source>
</reference>
<evidence type="ECO:0000256" key="3">
    <source>
        <dbReference type="ARBA" id="ARBA00022801"/>
    </source>
</evidence>
<dbReference type="Proteomes" id="UP000001175">
    <property type="component" value="Chromosome"/>
</dbReference>
<dbReference type="GO" id="GO:0016787">
    <property type="term" value="F:hydrolase activity"/>
    <property type="evidence" value="ECO:0007669"/>
    <property type="project" value="UniProtKB-KW"/>
</dbReference>
<protein>
    <recommendedName>
        <fullName evidence="5">TNase-like domain-containing protein</fullName>
    </recommendedName>
</protein>